<evidence type="ECO:0000256" key="2">
    <source>
        <dbReference type="ARBA" id="ARBA00022679"/>
    </source>
</evidence>
<dbReference type="GO" id="GO:0046983">
    <property type="term" value="F:protein dimerization activity"/>
    <property type="evidence" value="ECO:0007669"/>
    <property type="project" value="InterPro"/>
</dbReference>
<dbReference type="SUPFAM" id="SSF53335">
    <property type="entry name" value="S-adenosyl-L-methionine-dependent methyltransferases"/>
    <property type="match status" value="1"/>
</dbReference>
<dbReference type="PANTHER" id="PTHR43712:SF2">
    <property type="entry name" value="O-METHYLTRANSFERASE CICE"/>
    <property type="match status" value="1"/>
</dbReference>
<dbReference type="STRING" id="1095629.A0A0C9WNW4"/>
<evidence type="ECO:0000256" key="1">
    <source>
        <dbReference type="ARBA" id="ARBA00022603"/>
    </source>
</evidence>
<dbReference type="PROSITE" id="PS51683">
    <property type="entry name" value="SAM_OMT_II"/>
    <property type="match status" value="1"/>
</dbReference>
<dbReference type="SUPFAM" id="SSF46785">
    <property type="entry name" value="Winged helix' DNA-binding domain"/>
    <property type="match status" value="1"/>
</dbReference>
<accession>A0A0C9WNW4</accession>
<keyword evidence="3" id="KW-0949">S-adenosyl-L-methionine</keyword>
<dbReference type="InterPro" id="IPR036388">
    <property type="entry name" value="WH-like_DNA-bd_sf"/>
</dbReference>
<evidence type="ECO:0000259" key="5">
    <source>
        <dbReference type="Pfam" id="PF08100"/>
    </source>
</evidence>
<evidence type="ECO:0000313" key="7">
    <source>
        <dbReference type="Proteomes" id="UP000054477"/>
    </source>
</evidence>
<proteinExistence type="predicted"/>
<dbReference type="Gene3D" id="3.40.50.150">
    <property type="entry name" value="Vaccinia Virus protein VP39"/>
    <property type="match status" value="1"/>
</dbReference>
<name>A0A0C9WNW4_9AGAR</name>
<keyword evidence="2" id="KW-0808">Transferase</keyword>
<evidence type="ECO:0000259" key="4">
    <source>
        <dbReference type="Pfam" id="PF00891"/>
    </source>
</evidence>
<dbReference type="PANTHER" id="PTHR43712">
    <property type="entry name" value="PUTATIVE (AFU_ORTHOLOGUE AFUA_4G14580)-RELATED"/>
    <property type="match status" value="1"/>
</dbReference>
<keyword evidence="1" id="KW-0489">Methyltransferase</keyword>
<organism evidence="6 7">
    <name type="scientific">Laccaria amethystina LaAM-08-1</name>
    <dbReference type="NCBI Taxonomy" id="1095629"/>
    <lineage>
        <taxon>Eukaryota</taxon>
        <taxon>Fungi</taxon>
        <taxon>Dikarya</taxon>
        <taxon>Basidiomycota</taxon>
        <taxon>Agaricomycotina</taxon>
        <taxon>Agaricomycetes</taxon>
        <taxon>Agaricomycetidae</taxon>
        <taxon>Agaricales</taxon>
        <taxon>Agaricineae</taxon>
        <taxon>Hydnangiaceae</taxon>
        <taxon>Laccaria</taxon>
    </lineage>
</organism>
<protein>
    <submittedName>
        <fullName evidence="6">Unplaced genomic scaffold K443scaffold_112, whole genome shotgun sequence</fullName>
    </submittedName>
</protein>
<reference evidence="6 7" key="1">
    <citation type="submission" date="2014-04" db="EMBL/GenBank/DDBJ databases">
        <authorList>
            <consortium name="DOE Joint Genome Institute"/>
            <person name="Kuo A."/>
            <person name="Kohler A."/>
            <person name="Nagy L.G."/>
            <person name="Floudas D."/>
            <person name="Copeland A."/>
            <person name="Barry K.W."/>
            <person name="Cichocki N."/>
            <person name="Veneault-Fourrey C."/>
            <person name="LaButti K."/>
            <person name="Lindquist E.A."/>
            <person name="Lipzen A."/>
            <person name="Lundell T."/>
            <person name="Morin E."/>
            <person name="Murat C."/>
            <person name="Sun H."/>
            <person name="Tunlid A."/>
            <person name="Henrissat B."/>
            <person name="Grigoriev I.V."/>
            <person name="Hibbett D.S."/>
            <person name="Martin F."/>
            <person name="Nordberg H.P."/>
            <person name="Cantor M.N."/>
            <person name="Hua S.X."/>
        </authorList>
    </citation>
    <scope>NUCLEOTIDE SEQUENCE [LARGE SCALE GENOMIC DNA]</scope>
    <source>
        <strain evidence="6 7">LaAM-08-1</strain>
    </source>
</reference>
<dbReference type="Pfam" id="PF00891">
    <property type="entry name" value="Methyltransf_2"/>
    <property type="match status" value="1"/>
</dbReference>
<sequence>MPPRDSQLSALVALIADATKIVEAHYKKVEAMPYVPSLDDLDAHPLDGVIAGDKELCTAIQTIEGACSQLCATIARPNHTVLNRFMAGCELACLRVVMEFKIADILQESPSSSGLHISAIGKKAGIEEGKLGRVLRLLASKHIFREVSENVFANNRLSMQLLSSNPLTNLGLHFTDLGLKSAGLLPEVLADPEWGSSYEAHHTAFNKYTGFPGKFFEYFETSEGTKIGAQFAIGMAGWSDVVKSSAIVQGYPWGELGQGASVCDVGGGIGNVTILLAKRFPTLQLKLQDLPERILQARNEFWPRNCPEAIREKRIEFQSMDFLTESPIKNCNVYLLKNIIHDWPDADSIKILTGVRKAMAPYRRVLVRE</sequence>
<dbReference type="Pfam" id="PF08100">
    <property type="entry name" value="Dimerisation"/>
    <property type="match status" value="1"/>
</dbReference>
<keyword evidence="7" id="KW-1185">Reference proteome</keyword>
<reference evidence="7" key="2">
    <citation type="submission" date="2015-01" db="EMBL/GenBank/DDBJ databases">
        <title>Evolutionary Origins and Diversification of the Mycorrhizal Mutualists.</title>
        <authorList>
            <consortium name="DOE Joint Genome Institute"/>
            <consortium name="Mycorrhizal Genomics Consortium"/>
            <person name="Kohler A."/>
            <person name="Kuo A."/>
            <person name="Nagy L.G."/>
            <person name="Floudas D."/>
            <person name="Copeland A."/>
            <person name="Barry K.W."/>
            <person name="Cichocki N."/>
            <person name="Veneault-Fourrey C."/>
            <person name="LaButti K."/>
            <person name="Lindquist E.A."/>
            <person name="Lipzen A."/>
            <person name="Lundell T."/>
            <person name="Morin E."/>
            <person name="Murat C."/>
            <person name="Riley R."/>
            <person name="Ohm R."/>
            <person name="Sun H."/>
            <person name="Tunlid A."/>
            <person name="Henrissat B."/>
            <person name="Grigoriev I.V."/>
            <person name="Hibbett D.S."/>
            <person name="Martin F."/>
        </authorList>
    </citation>
    <scope>NUCLEOTIDE SEQUENCE [LARGE SCALE GENOMIC DNA]</scope>
    <source>
        <strain evidence="7">LaAM-08-1</strain>
    </source>
</reference>
<feature type="domain" description="O-methyltransferase dimerisation" evidence="5">
    <location>
        <begin position="92"/>
        <end position="163"/>
    </location>
</feature>
<dbReference type="AlphaFoldDB" id="A0A0C9WNW4"/>
<evidence type="ECO:0000313" key="6">
    <source>
        <dbReference type="EMBL" id="KIJ99419.1"/>
    </source>
</evidence>
<dbReference type="InterPro" id="IPR012967">
    <property type="entry name" value="COMT_dimerisation"/>
</dbReference>
<feature type="domain" description="O-methyltransferase C-terminal" evidence="4">
    <location>
        <begin position="203"/>
        <end position="367"/>
    </location>
</feature>
<dbReference type="Proteomes" id="UP000054477">
    <property type="component" value="Unassembled WGS sequence"/>
</dbReference>
<dbReference type="GO" id="GO:0008171">
    <property type="term" value="F:O-methyltransferase activity"/>
    <property type="evidence" value="ECO:0007669"/>
    <property type="project" value="InterPro"/>
</dbReference>
<gene>
    <name evidence="6" type="ORF">K443DRAFT_172351</name>
</gene>
<evidence type="ECO:0000256" key="3">
    <source>
        <dbReference type="ARBA" id="ARBA00022691"/>
    </source>
</evidence>
<dbReference type="EMBL" id="KN838647">
    <property type="protein sequence ID" value="KIJ99419.1"/>
    <property type="molecule type" value="Genomic_DNA"/>
</dbReference>
<dbReference type="InterPro" id="IPR036390">
    <property type="entry name" value="WH_DNA-bd_sf"/>
</dbReference>
<dbReference type="Gene3D" id="1.10.10.10">
    <property type="entry name" value="Winged helix-like DNA-binding domain superfamily/Winged helix DNA-binding domain"/>
    <property type="match status" value="1"/>
</dbReference>
<dbReference type="HOGENOM" id="CLU_005533_0_1_1"/>
<dbReference type="GO" id="GO:0032259">
    <property type="term" value="P:methylation"/>
    <property type="evidence" value="ECO:0007669"/>
    <property type="project" value="UniProtKB-KW"/>
</dbReference>
<dbReference type="OrthoDB" id="1606438at2759"/>
<dbReference type="InterPro" id="IPR016461">
    <property type="entry name" value="COMT-like"/>
</dbReference>
<dbReference type="InterPro" id="IPR029063">
    <property type="entry name" value="SAM-dependent_MTases_sf"/>
</dbReference>
<dbReference type="InterPro" id="IPR001077">
    <property type="entry name" value="COMT_C"/>
</dbReference>